<organism evidence="12 13">
    <name type="scientific">Patiria miniata</name>
    <name type="common">Bat star</name>
    <name type="synonym">Asterina miniata</name>
    <dbReference type="NCBI Taxonomy" id="46514"/>
    <lineage>
        <taxon>Eukaryota</taxon>
        <taxon>Metazoa</taxon>
        <taxon>Echinodermata</taxon>
        <taxon>Eleutherozoa</taxon>
        <taxon>Asterozoa</taxon>
        <taxon>Asteroidea</taxon>
        <taxon>Valvatacea</taxon>
        <taxon>Valvatida</taxon>
        <taxon>Asterinidae</taxon>
        <taxon>Patiria</taxon>
    </lineage>
</organism>
<comment type="subcellular location">
    <subcellularLocation>
        <location evidence="7">Endomembrane system</location>
        <topology evidence="7">Single-pass membrane protein</topology>
    </subcellularLocation>
    <subcellularLocation>
        <location evidence="1 8">Membrane</location>
        <topology evidence="1 8">Single-pass type I membrane protein</topology>
    </subcellularLocation>
</comment>
<evidence type="ECO:0000313" key="12">
    <source>
        <dbReference type="EnsemblMetazoa" id="XP_038076028.1"/>
    </source>
</evidence>
<accession>A0A914BIB6</accession>
<evidence type="ECO:0000256" key="6">
    <source>
        <dbReference type="ARBA" id="ARBA00023136"/>
    </source>
</evidence>
<dbReference type="RefSeq" id="XP_038076028.1">
    <property type="nucleotide sequence ID" value="XM_038220100.1"/>
</dbReference>
<keyword evidence="4 10" id="KW-0732">Signal</keyword>
<evidence type="ECO:0000256" key="4">
    <source>
        <dbReference type="ARBA" id="ARBA00022729"/>
    </source>
</evidence>
<dbReference type="InterPro" id="IPR036598">
    <property type="entry name" value="GOLD_dom_sf"/>
</dbReference>
<protein>
    <recommendedName>
        <fullName evidence="11">GOLD domain-containing protein</fullName>
    </recommendedName>
</protein>
<dbReference type="OMA" id="DYILYWS"/>
<dbReference type="SMART" id="SM01190">
    <property type="entry name" value="EMP24_GP25L"/>
    <property type="match status" value="1"/>
</dbReference>
<evidence type="ECO:0000256" key="1">
    <source>
        <dbReference type="ARBA" id="ARBA00004479"/>
    </source>
</evidence>
<dbReference type="InterPro" id="IPR015720">
    <property type="entry name" value="Emp24-like"/>
</dbReference>
<evidence type="ECO:0000256" key="10">
    <source>
        <dbReference type="SAM" id="SignalP"/>
    </source>
</evidence>
<keyword evidence="3 8" id="KW-0812">Transmembrane</keyword>
<keyword evidence="5 9" id="KW-1133">Transmembrane helix</keyword>
<sequence>MDQFCSVYFQCFLAVNLFWCAFGMWEEPSLHPYVDPLDRQEPWSSVSLSVLIEPGREECFHQSVRQGIKFELSYHATSKDVHNNMRVVVRTERGERLYASYVQVEDRFQTVASRDALYTICFGNQGSRRYARLVSMTIDMMEEAKVKEYFRLKAETEGHLVNASESVGRIWNYLWRASREQFRLRVGMGRDEAFMMNNNDYILYWSVAQAFIIVTAGVVQVWALRSLFKVKVLTPSQKPRC</sequence>
<dbReference type="AlphaFoldDB" id="A0A914BIB6"/>
<reference evidence="12" key="1">
    <citation type="submission" date="2022-11" db="UniProtKB">
        <authorList>
            <consortium name="EnsemblMetazoa"/>
        </authorList>
    </citation>
    <scope>IDENTIFICATION</scope>
</reference>
<dbReference type="OrthoDB" id="10037706at2759"/>
<evidence type="ECO:0000259" key="11">
    <source>
        <dbReference type="PROSITE" id="PS50866"/>
    </source>
</evidence>
<dbReference type="PANTHER" id="PTHR22811">
    <property type="entry name" value="TRANSMEMBRANE EMP24 DOMAIN-CONTAINING PROTEIN"/>
    <property type="match status" value="1"/>
</dbReference>
<dbReference type="InterPro" id="IPR009038">
    <property type="entry name" value="GOLD_dom"/>
</dbReference>
<feature type="chain" id="PRO_5037111819" description="GOLD domain-containing protein" evidence="10">
    <location>
        <begin position="24"/>
        <end position="241"/>
    </location>
</feature>
<feature type="transmembrane region" description="Helical" evidence="9">
    <location>
        <begin position="202"/>
        <end position="224"/>
    </location>
</feature>
<keyword evidence="13" id="KW-1185">Reference proteome</keyword>
<proteinExistence type="inferred from homology"/>
<dbReference type="GO" id="GO:0012505">
    <property type="term" value="C:endomembrane system"/>
    <property type="evidence" value="ECO:0007669"/>
    <property type="project" value="UniProtKB-SubCell"/>
</dbReference>
<evidence type="ECO:0000256" key="5">
    <source>
        <dbReference type="ARBA" id="ARBA00022989"/>
    </source>
</evidence>
<evidence type="ECO:0000313" key="13">
    <source>
        <dbReference type="Proteomes" id="UP000887568"/>
    </source>
</evidence>
<comment type="similarity">
    <text evidence="2 8">Belongs to the EMP24/GP25L family.</text>
</comment>
<feature type="signal peptide" evidence="10">
    <location>
        <begin position="1"/>
        <end position="23"/>
    </location>
</feature>
<dbReference type="GeneID" id="119744250"/>
<evidence type="ECO:0000256" key="7">
    <source>
        <dbReference type="ARBA" id="ARBA00037847"/>
    </source>
</evidence>
<dbReference type="EnsemblMetazoa" id="XM_038220100.1">
    <property type="protein sequence ID" value="XP_038076028.1"/>
    <property type="gene ID" value="LOC119744250"/>
</dbReference>
<keyword evidence="6 9" id="KW-0472">Membrane</keyword>
<name>A0A914BIB6_PATMI</name>
<dbReference type="SUPFAM" id="SSF101576">
    <property type="entry name" value="Supernatant protein factor (SPF), C-terminal domain"/>
    <property type="match status" value="1"/>
</dbReference>
<evidence type="ECO:0000256" key="9">
    <source>
        <dbReference type="SAM" id="Phobius"/>
    </source>
</evidence>
<dbReference type="Pfam" id="PF01105">
    <property type="entry name" value="EMP24_GP25L"/>
    <property type="match status" value="1"/>
</dbReference>
<dbReference type="PROSITE" id="PS50866">
    <property type="entry name" value="GOLD"/>
    <property type="match status" value="1"/>
</dbReference>
<dbReference type="Proteomes" id="UP000887568">
    <property type="component" value="Unplaced"/>
</dbReference>
<evidence type="ECO:0000256" key="2">
    <source>
        <dbReference type="ARBA" id="ARBA00007104"/>
    </source>
</evidence>
<dbReference type="GO" id="GO:0016020">
    <property type="term" value="C:membrane"/>
    <property type="evidence" value="ECO:0007669"/>
    <property type="project" value="UniProtKB-SubCell"/>
</dbReference>
<evidence type="ECO:0000256" key="3">
    <source>
        <dbReference type="ARBA" id="ARBA00022692"/>
    </source>
</evidence>
<evidence type="ECO:0000256" key="8">
    <source>
        <dbReference type="RuleBase" id="RU003827"/>
    </source>
</evidence>
<feature type="domain" description="GOLD" evidence="11">
    <location>
        <begin position="57"/>
        <end position="140"/>
    </location>
</feature>